<dbReference type="InterPro" id="IPR050129">
    <property type="entry name" value="Zn_alcohol_dh"/>
</dbReference>
<dbReference type="EC" id="1.1.1.-" evidence="4"/>
<name>A0A1V5SMJ5_9BACT</name>
<dbReference type="EMBL" id="MWBQ01000153">
    <property type="protein sequence ID" value="OQA55534.1"/>
    <property type="molecule type" value="Genomic_DNA"/>
</dbReference>
<dbReference type="PANTHER" id="PTHR43401">
    <property type="entry name" value="L-THREONINE 3-DEHYDROGENASE"/>
    <property type="match status" value="1"/>
</dbReference>
<accession>A0A1V5SMJ5</accession>
<keyword evidence="1 4" id="KW-0560">Oxidoreductase</keyword>
<evidence type="ECO:0000256" key="1">
    <source>
        <dbReference type="ARBA" id="ARBA00023002"/>
    </source>
</evidence>
<dbReference type="InterPro" id="IPR013149">
    <property type="entry name" value="ADH-like_C"/>
</dbReference>
<dbReference type="SUPFAM" id="SSF50129">
    <property type="entry name" value="GroES-like"/>
    <property type="match status" value="1"/>
</dbReference>
<dbReference type="Gene3D" id="3.90.180.10">
    <property type="entry name" value="Medium-chain alcohol dehydrogenases, catalytic domain"/>
    <property type="match status" value="1"/>
</dbReference>
<dbReference type="Proteomes" id="UP000485569">
    <property type="component" value="Unassembled WGS sequence"/>
</dbReference>
<dbReference type="GO" id="GO:0016491">
    <property type="term" value="F:oxidoreductase activity"/>
    <property type="evidence" value="ECO:0007669"/>
    <property type="project" value="UniProtKB-KW"/>
</dbReference>
<evidence type="ECO:0000259" key="3">
    <source>
        <dbReference type="Pfam" id="PF08240"/>
    </source>
</evidence>
<sequence length="342" mass="37491">MKSKMKAFVCRGPKQFSLEDVEIGEPEIGEVKLRVLYAGICGSDLSIVHGRNPFASYPLIPGHEFVGEVVESKDASFRAGQLAAVMPVVGCGECESCHLGNVNRCRKVKLYGVHMNGGFAEYVLVKAKNLIPFEEPIQPNQAVFSEPLAVGVHANRINGTNQKNSIAIIGGGIIGSVILKVAKVLGAKSITVIDVIAERLERSLLLGAQDVINSSQHNLRELIKNQHYAGKYDSVFDVVGNDETLDIALDLLKPAGKLVLVAVPSGEKRNIDVLKIFSQEKVLTASRTYSREDFIRALELITTHQVNPLDFITHEYPFNSIDFALDRAENSKNEELKVIVKM</sequence>
<dbReference type="InterPro" id="IPR011032">
    <property type="entry name" value="GroES-like_sf"/>
</dbReference>
<dbReference type="SUPFAM" id="SSF51735">
    <property type="entry name" value="NAD(P)-binding Rossmann-fold domains"/>
    <property type="match status" value="1"/>
</dbReference>
<dbReference type="InterPro" id="IPR036291">
    <property type="entry name" value="NAD(P)-bd_dom_sf"/>
</dbReference>
<dbReference type="Pfam" id="PF08240">
    <property type="entry name" value="ADH_N"/>
    <property type="match status" value="1"/>
</dbReference>
<feature type="domain" description="Alcohol dehydrogenase-like N-terminal" evidence="3">
    <location>
        <begin position="29"/>
        <end position="133"/>
    </location>
</feature>
<dbReference type="Pfam" id="PF00107">
    <property type="entry name" value="ADH_zinc_N"/>
    <property type="match status" value="1"/>
</dbReference>
<gene>
    <name evidence="4" type="primary">yjjN</name>
    <name evidence="4" type="ORF">BWY41_01630</name>
</gene>
<dbReference type="Gene3D" id="3.40.50.720">
    <property type="entry name" value="NAD(P)-binding Rossmann-like Domain"/>
    <property type="match status" value="1"/>
</dbReference>
<protein>
    <submittedName>
        <fullName evidence="4">Putative L-galactonate oxidoreductase</fullName>
        <ecNumber evidence="4">1.1.1.-</ecNumber>
    </submittedName>
</protein>
<comment type="caution">
    <text evidence="4">The sequence shown here is derived from an EMBL/GenBank/DDBJ whole genome shotgun (WGS) entry which is preliminary data.</text>
</comment>
<dbReference type="AlphaFoldDB" id="A0A1V5SMJ5"/>
<proteinExistence type="predicted"/>
<organism evidence="4">
    <name type="scientific">Candidatus Atribacter allofermentans</name>
    <dbReference type="NCBI Taxonomy" id="1852833"/>
    <lineage>
        <taxon>Bacteria</taxon>
        <taxon>Pseudomonadati</taxon>
        <taxon>Atribacterota</taxon>
        <taxon>Atribacteria</taxon>
        <taxon>Atribacterales</taxon>
        <taxon>Atribacteraceae</taxon>
        <taxon>Atribacter</taxon>
    </lineage>
</organism>
<reference evidence="4" key="1">
    <citation type="submission" date="2017-02" db="EMBL/GenBank/DDBJ databases">
        <title>Delving into the versatile metabolic prowess of the omnipresent phylum Bacteroidetes.</title>
        <authorList>
            <person name="Nobu M.K."/>
            <person name="Mei R."/>
            <person name="Narihiro T."/>
            <person name="Kuroda K."/>
            <person name="Liu W.-T."/>
        </authorList>
    </citation>
    <scope>NUCLEOTIDE SEQUENCE</scope>
    <source>
        <strain evidence="4">ADurb.Bin276</strain>
    </source>
</reference>
<feature type="domain" description="Alcohol dehydrogenase-like C-terminal" evidence="2">
    <location>
        <begin position="174"/>
        <end position="302"/>
    </location>
</feature>
<evidence type="ECO:0000259" key="2">
    <source>
        <dbReference type="Pfam" id="PF00107"/>
    </source>
</evidence>
<dbReference type="InterPro" id="IPR013154">
    <property type="entry name" value="ADH-like_N"/>
</dbReference>
<dbReference type="PANTHER" id="PTHR43401:SF2">
    <property type="entry name" value="L-THREONINE 3-DEHYDROGENASE"/>
    <property type="match status" value="1"/>
</dbReference>
<evidence type="ECO:0000313" key="4">
    <source>
        <dbReference type="EMBL" id="OQA55534.1"/>
    </source>
</evidence>